<reference evidence="1 2" key="1">
    <citation type="submission" date="2018-01" db="EMBL/GenBank/DDBJ databases">
        <title>Genome Sequencing and Assembly of Anaerobacter polyendosporus strain CT4.</title>
        <authorList>
            <person name="Tachaapaikoon C."/>
            <person name="Sutheeworapong S."/>
            <person name="Jenjaroenpun P."/>
            <person name="Wongsurawat T."/>
            <person name="Nookeaw I."/>
            <person name="Cheawchanlertfa P."/>
            <person name="Kosugi A."/>
            <person name="Cheevadhanarak S."/>
            <person name="Ratanakhanokchai K."/>
        </authorList>
    </citation>
    <scope>NUCLEOTIDE SEQUENCE [LARGE SCALE GENOMIC DNA]</scope>
    <source>
        <strain evidence="1 2">CT4</strain>
    </source>
</reference>
<gene>
    <name evidence="1" type="ORF">C1I91_20915</name>
</gene>
<dbReference type="EMBL" id="CP025746">
    <property type="protein sequence ID" value="QAA33895.1"/>
    <property type="molecule type" value="Genomic_DNA"/>
</dbReference>
<dbReference type="Proteomes" id="UP000286268">
    <property type="component" value="Chromosome"/>
</dbReference>
<name>A0A3R5UHL5_9CLOT</name>
<dbReference type="RefSeq" id="WP_128214616.1">
    <property type="nucleotide sequence ID" value="NZ_CP025746.1"/>
</dbReference>
<keyword evidence="2" id="KW-1185">Reference proteome</keyword>
<evidence type="ECO:0000313" key="2">
    <source>
        <dbReference type="Proteomes" id="UP000286268"/>
    </source>
</evidence>
<sequence length="147" mass="17389">MSVAERIKEIIAKKKWSKNDLGMSRIQLSKLMIVKNNLVLLIKGDTIDAPVWSKVENIQLVEDDIIIYFDGEYDIVLGKEDYEDYKDYVSKEEWQVLFESDTPKKLQEMKLIDDKGFYLEMHANIRKTENTGEIEKFEEVYKELIMK</sequence>
<evidence type="ECO:0000313" key="1">
    <source>
        <dbReference type="EMBL" id="QAA33895.1"/>
    </source>
</evidence>
<protein>
    <submittedName>
        <fullName evidence="1">Uncharacterized protein</fullName>
    </submittedName>
</protein>
<dbReference type="OrthoDB" id="1936804at2"/>
<dbReference type="KEGG" id="cmah:C1I91_20915"/>
<organism evidence="1 2">
    <name type="scientific">Clostridium manihotivorum</name>
    <dbReference type="NCBI Taxonomy" id="2320868"/>
    <lineage>
        <taxon>Bacteria</taxon>
        <taxon>Bacillati</taxon>
        <taxon>Bacillota</taxon>
        <taxon>Clostridia</taxon>
        <taxon>Eubacteriales</taxon>
        <taxon>Clostridiaceae</taxon>
        <taxon>Clostridium</taxon>
    </lineage>
</organism>
<proteinExistence type="predicted"/>
<accession>A0A3R5UHL5</accession>
<dbReference type="AlphaFoldDB" id="A0A3R5UHL5"/>